<gene>
    <name evidence="14" type="ORF">H8730_15705</name>
</gene>
<dbReference type="PANTHER" id="PTHR42837">
    <property type="entry name" value="REGULATOR OF SIGMA-E PROTEASE RSEP"/>
    <property type="match status" value="1"/>
</dbReference>
<comment type="caution">
    <text evidence="14">The sequence shown here is derived from an EMBL/GenBank/DDBJ whole genome shotgun (WGS) entry which is preliminary data.</text>
</comment>
<sequence length="363" mass="39391">MTAISIIIAILVFGIIVLVHEWGHFIVARRVGVIVQEFAIGMGPKLIGHTSKKGTLYSLRLLPIGGYCKMLGEDEAVDEEGSYSSKSVPARMAIVAAGPLMNFVLAFVILLFFCGIYGYTTTYVNEVEADYPAAAAGLESGDRFLSINGHRVHLFNKISYLLSEYQEGDTVTAVVEKPDGTKKELEFKPKYDEAQGRYRMGFSAKTSGGNLSDVLKSEGIGALPSYLGGMISNSFWTLCFDVELTVRGFVQLITGQVGADAVAGPIGIVTIIGDSYEQGLAYGFTTALYNVFSMIVLLSVNLGALNLFPIPALDGSRLVFHAIEGIRRKPVNPKVENAIYMIGFVLLMILMVVIAFSDIRKLL</sequence>
<feature type="domain" description="PDZ" evidence="13">
    <location>
        <begin position="123"/>
        <end position="172"/>
    </location>
</feature>
<comment type="cofactor">
    <cofactor evidence="1">
        <name>Zn(2+)</name>
        <dbReference type="ChEBI" id="CHEBI:29105"/>
    </cofactor>
</comment>
<evidence type="ECO:0000256" key="10">
    <source>
        <dbReference type="ARBA" id="ARBA00023136"/>
    </source>
</evidence>
<evidence type="ECO:0000259" key="13">
    <source>
        <dbReference type="Pfam" id="PF17820"/>
    </source>
</evidence>
<dbReference type="InterPro" id="IPR004387">
    <property type="entry name" value="Pept_M50_Zn"/>
</dbReference>
<comment type="similarity">
    <text evidence="3">Belongs to the peptidase M50B family.</text>
</comment>
<feature type="transmembrane region" description="Helical" evidence="11">
    <location>
        <begin position="6"/>
        <end position="27"/>
    </location>
</feature>
<feature type="domain" description="Peptidase M50" evidence="12">
    <location>
        <begin position="9"/>
        <end position="350"/>
    </location>
</feature>
<keyword evidence="15" id="KW-1185">Reference proteome</keyword>
<dbReference type="InterPro" id="IPR041489">
    <property type="entry name" value="PDZ_6"/>
</dbReference>
<dbReference type="RefSeq" id="WP_177720206.1">
    <property type="nucleotide sequence ID" value="NZ_JACRSQ010000039.1"/>
</dbReference>
<feature type="transmembrane region" description="Helical" evidence="11">
    <location>
        <begin position="93"/>
        <end position="119"/>
    </location>
</feature>
<keyword evidence="10 11" id="KW-0472">Membrane</keyword>
<evidence type="ECO:0000256" key="3">
    <source>
        <dbReference type="ARBA" id="ARBA00007931"/>
    </source>
</evidence>
<dbReference type="Gene3D" id="2.30.42.10">
    <property type="match status" value="1"/>
</dbReference>
<keyword evidence="8 11" id="KW-1133">Transmembrane helix</keyword>
<dbReference type="GO" id="GO:0016020">
    <property type="term" value="C:membrane"/>
    <property type="evidence" value="ECO:0007669"/>
    <property type="project" value="UniProtKB-SubCell"/>
</dbReference>
<dbReference type="InterPro" id="IPR008915">
    <property type="entry name" value="Peptidase_M50"/>
</dbReference>
<evidence type="ECO:0000256" key="7">
    <source>
        <dbReference type="ARBA" id="ARBA00022833"/>
    </source>
</evidence>
<dbReference type="EMBL" id="JACRSQ010000039">
    <property type="protein sequence ID" value="MBC8544987.1"/>
    <property type="molecule type" value="Genomic_DNA"/>
</dbReference>
<keyword evidence="9" id="KW-0482">Metalloprotease</keyword>
<dbReference type="CDD" id="cd06163">
    <property type="entry name" value="S2P-M50_PDZ_RseP-like"/>
    <property type="match status" value="1"/>
</dbReference>
<comment type="subcellular location">
    <subcellularLocation>
        <location evidence="2">Membrane</location>
        <topology evidence="2">Multi-pass membrane protein</topology>
    </subcellularLocation>
</comment>
<reference evidence="14" key="1">
    <citation type="submission" date="2020-08" db="EMBL/GenBank/DDBJ databases">
        <title>Genome public.</title>
        <authorList>
            <person name="Liu C."/>
            <person name="Sun Q."/>
        </authorList>
    </citation>
    <scope>NUCLEOTIDE SEQUENCE</scope>
    <source>
        <strain evidence="14">NSJ-32</strain>
    </source>
</reference>
<dbReference type="SUPFAM" id="SSF50156">
    <property type="entry name" value="PDZ domain-like"/>
    <property type="match status" value="1"/>
</dbReference>
<name>A0A926DWL4_9FIRM</name>
<dbReference type="AlphaFoldDB" id="A0A926DWL4"/>
<feature type="transmembrane region" description="Helical" evidence="11">
    <location>
        <begin position="337"/>
        <end position="357"/>
    </location>
</feature>
<dbReference type="Pfam" id="PF17820">
    <property type="entry name" value="PDZ_6"/>
    <property type="match status" value="1"/>
</dbReference>
<evidence type="ECO:0000256" key="2">
    <source>
        <dbReference type="ARBA" id="ARBA00004141"/>
    </source>
</evidence>
<evidence type="ECO:0000256" key="11">
    <source>
        <dbReference type="SAM" id="Phobius"/>
    </source>
</evidence>
<keyword evidence="6" id="KW-0378">Hydrolase</keyword>
<dbReference type="Pfam" id="PF02163">
    <property type="entry name" value="Peptidase_M50"/>
    <property type="match status" value="1"/>
</dbReference>
<feature type="transmembrane region" description="Helical" evidence="11">
    <location>
        <begin position="287"/>
        <end position="308"/>
    </location>
</feature>
<keyword evidence="7" id="KW-0862">Zinc</keyword>
<dbReference type="PANTHER" id="PTHR42837:SF2">
    <property type="entry name" value="MEMBRANE METALLOPROTEASE ARASP2, CHLOROPLASTIC-RELATED"/>
    <property type="match status" value="1"/>
</dbReference>
<evidence type="ECO:0000256" key="5">
    <source>
        <dbReference type="ARBA" id="ARBA00022692"/>
    </source>
</evidence>
<evidence type="ECO:0000313" key="15">
    <source>
        <dbReference type="Proteomes" id="UP000657006"/>
    </source>
</evidence>
<proteinExistence type="inferred from homology"/>
<dbReference type="GO" id="GO:0004222">
    <property type="term" value="F:metalloendopeptidase activity"/>
    <property type="evidence" value="ECO:0007669"/>
    <property type="project" value="InterPro"/>
</dbReference>
<evidence type="ECO:0000256" key="6">
    <source>
        <dbReference type="ARBA" id="ARBA00022801"/>
    </source>
</evidence>
<dbReference type="Proteomes" id="UP000657006">
    <property type="component" value="Unassembled WGS sequence"/>
</dbReference>
<evidence type="ECO:0000313" key="14">
    <source>
        <dbReference type="EMBL" id="MBC8544987.1"/>
    </source>
</evidence>
<evidence type="ECO:0000256" key="1">
    <source>
        <dbReference type="ARBA" id="ARBA00001947"/>
    </source>
</evidence>
<evidence type="ECO:0000259" key="12">
    <source>
        <dbReference type="Pfam" id="PF02163"/>
    </source>
</evidence>
<dbReference type="GO" id="GO:0006508">
    <property type="term" value="P:proteolysis"/>
    <property type="evidence" value="ECO:0007669"/>
    <property type="project" value="UniProtKB-KW"/>
</dbReference>
<keyword evidence="5 11" id="KW-0812">Transmembrane</keyword>
<evidence type="ECO:0000256" key="8">
    <source>
        <dbReference type="ARBA" id="ARBA00022989"/>
    </source>
</evidence>
<dbReference type="InterPro" id="IPR036034">
    <property type="entry name" value="PDZ_sf"/>
</dbReference>
<keyword evidence="4 14" id="KW-0645">Protease</keyword>
<protein>
    <submittedName>
        <fullName evidence="14">Site-2 protease family protein</fullName>
    </submittedName>
</protein>
<accession>A0A926DWL4</accession>
<organism evidence="14 15">
    <name type="scientific">Bianquea renquensis</name>
    <dbReference type="NCBI Taxonomy" id="2763661"/>
    <lineage>
        <taxon>Bacteria</taxon>
        <taxon>Bacillati</taxon>
        <taxon>Bacillota</taxon>
        <taxon>Clostridia</taxon>
        <taxon>Eubacteriales</taxon>
        <taxon>Bianqueaceae</taxon>
        <taxon>Bianquea</taxon>
    </lineage>
</organism>
<evidence type="ECO:0000256" key="4">
    <source>
        <dbReference type="ARBA" id="ARBA00022670"/>
    </source>
</evidence>
<evidence type="ECO:0000256" key="9">
    <source>
        <dbReference type="ARBA" id="ARBA00023049"/>
    </source>
</evidence>